<reference evidence="3" key="1">
    <citation type="submission" date="2014-07" db="EMBL/GenBank/DDBJ databases">
        <title>Identification of a novel salt tolerance gene in wild soybean by whole-genome sequencing.</title>
        <authorList>
            <person name="Lam H.-M."/>
            <person name="Qi X."/>
            <person name="Li M.-W."/>
            <person name="Liu X."/>
            <person name="Xie M."/>
            <person name="Ni M."/>
            <person name="Xu X."/>
        </authorList>
    </citation>
    <scope>NUCLEOTIDE SEQUENCE [LARGE SCALE GENOMIC DNA]</scope>
    <source>
        <tissue evidence="3">Root</tissue>
    </source>
</reference>
<name>A0A0B2NXV2_GLYSO</name>
<evidence type="ECO:0000259" key="2">
    <source>
        <dbReference type="Pfam" id="PF00931"/>
    </source>
</evidence>
<sequence length="324" mass="36878">MAEAVLEIVLENLNSLVQKELGLFLGFNQDMARLASLLITIKATLEDAVEKQFSNRAVKDWLGKLKDAAHILDDILDECQGGLGKTTLAQLIFNHEKVANYFELRIWVCVLEDFSLKRMTKAITEATSGCHCEDLDIEPLQRELQALLQRKRYLLVLDDVWDDEQENWRRLKSVLVYGTKGSSILVTTRLLKVTTIMVEQVEFVVIGKEIVRKCGGDPLAAKALKGIELRQLYLSPKVVKQFNTLEISTTAIFQLLHLTIKLTSSNKEVDFPKEFNNNTYDCFGNLVLLRKLTVYNCSKLRCPTKGLSLSRSDVRRKRERTGQN</sequence>
<dbReference type="Proteomes" id="UP000053555">
    <property type="component" value="Unassembled WGS sequence"/>
</dbReference>
<dbReference type="GO" id="GO:0006952">
    <property type="term" value="P:defense response"/>
    <property type="evidence" value="ECO:0007669"/>
    <property type="project" value="UniProtKB-KW"/>
</dbReference>
<dbReference type="InterPro" id="IPR027417">
    <property type="entry name" value="P-loop_NTPase"/>
</dbReference>
<feature type="domain" description="NB-ARC" evidence="2">
    <location>
        <begin position="80"/>
        <end position="200"/>
    </location>
</feature>
<dbReference type="GO" id="GO:0005524">
    <property type="term" value="F:ATP binding"/>
    <property type="evidence" value="ECO:0007669"/>
    <property type="project" value="UniProtKB-KW"/>
</dbReference>
<accession>A0A0B2NXV2</accession>
<gene>
    <name evidence="3" type="ORF">glysoja_034503</name>
</gene>
<evidence type="ECO:0000313" key="3">
    <source>
        <dbReference type="EMBL" id="KHN01981.1"/>
    </source>
</evidence>
<dbReference type="SUPFAM" id="SSF52540">
    <property type="entry name" value="P-loop containing nucleoside triphosphate hydrolases"/>
    <property type="match status" value="1"/>
</dbReference>
<dbReference type="GO" id="GO:0043531">
    <property type="term" value="F:ADP binding"/>
    <property type="evidence" value="ECO:0007669"/>
    <property type="project" value="InterPro"/>
</dbReference>
<keyword evidence="1" id="KW-0611">Plant defense</keyword>
<dbReference type="EMBL" id="KN670568">
    <property type="protein sequence ID" value="KHN01981.1"/>
    <property type="molecule type" value="Genomic_DNA"/>
</dbReference>
<dbReference type="PRINTS" id="PR00364">
    <property type="entry name" value="DISEASERSIST"/>
</dbReference>
<dbReference type="AlphaFoldDB" id="A0A0B2NXV2"/>
<dbReference type="InterPro" id="IPR002182">
    <property type="entry name" value="NB-ARC"/>
</dbReference>
<organism evidence="3">
    <name type="scientific">Glycine soja</name>
    <name type="common">Wild soybean</name>
    <dbReference type="NCBI Taxonomy" id="3848"/>
    <lineage>
        <taxon>Eukaryota</taxon>
        <taxon>Viridiplantae</taxon>
        <taxon>Streptophyta</taxon>
        <taxon>Embryophyta</taxon>
        <taxon>Tracheophyta</taxon>
        <taxon>Spermatophyta</taxon>
        <taxon>Magnoliopsida</taxon>
        <taxon>eudicotyledons</taxon>
        <taxon>Gunneridae</taxon>
        <taxon>Pentapetalae</taxon>
        <taxon>rosids</taxon>
        <taxon>fabids</taxon>
        <taxon>Fabales</taxon>
        <taxon>Fabaceae</taxon>
        <taxon>Papilionoideae</taxon>
        <taxon>50 kb inversion clade</taxon>
        <taxon>NPAAA clade</taxon>
        <taxon>indigoferoid/millettioid clade</taxon>
        <taxon>Phaseoleae</taxon>
        <taxon>Glycine</taxon>
        <taxon>Glycine subgen. Soja</taxon>
    </lineage>
</organism>
<dbReference type="PANTHER" id="PTHR36766:SF42">
    <property type="entry name" value="NB-ARC DOMAIN DISEASE RESISTANCE PROTEIN"/>
    <property type="match status" value="1"/>
</dbReference>
<dbReference type="Gene3D" id="3.40.50.300">
    <property type="entry name" value="P-loop containing nucleotide triphosphate hydrolases"/>
    <property type="match status" value="1"/>
</dbReference>
<evidence type="ECO:0000256" key="1">
    <source>
        <dbReference type="ARBA" id="ARBA00022821"/>
    </source>
</evidence>
<dbReference type="PANTHER" id="PTHR36766">
    <property type="entry name" value="PLANT BROAD-SPECTRUM MILDEW RESISTANCE PROTEIN RPW8"/>
    <property type="match status" value="1"/>
</dbReference>
<proteinExistence type="predicted"/>
<protein>
    <submittedName>
        <fullName evidence="3">Putative disease resistance protein RGA3</fullName>
    </submittedName>
</protein>
<dbReference type="Pfam" id="PF00931">
    <property type="entry name" value="NB-ARC"/>
    <property type="match status" value="1"/>
</dbReference>